<proteinExistence type="predicted"/>
<dbReference type="PANTHER" id="PTHR21646">
    <property type="entry name" value="UBIQUITIN CARBOXYL-TERMINAL HYDROLASE"/>
    <property type="match status" value="1"/>
</dbReference>
<dbReference type="PROSITE" id="PS00972">
    <property type="entry name" value="USP_1"/>
    <property type="match status" value="1"/>
</dbReference>
<feature type="domain" description="USP" evidence="1">
    <location>
        <begin position="15"/>
        <end position="344"/>
    </location>
</feature>
<dbReference type="Gene3D" id="3.90.70.10">
    <property type="entry name" value="Cysteine proteinases"/>
    <property type="match status" value="1"/>
</dbReference>
<dbReference type="CDD" id="cd02674">
    <property type="entry name" value="Peptidase_C19R"/>
    <property type="match status" value="1"/>
</dbReference>
<reference evidence="2" key="1">
    <citation type="journal article" date="2020" name="Nature">
        <title>Giant virus diversity and host interactions through global metagenomics.</title>
        <authorList>
            <person name="Schulz F."/>
            <person name="Roux S."/>
            <person name="Paez-Espino D."/>
            <person name="Jungbluth S."/>
            <person name="Walsh D.A."/>
            <person name="Denef V.J."/>
            <person name="McMahon K.D."/>
            <person name="Konstantinidis K.T."/>
            <person name="Eloe-Fadrosh E.A."/>
            <person name="Kyrpides N.C."/>
            <person name="Woyke T."/>
        </authorList>
    </citation>
    <scope>NUCLEOTIDE SEQUENCE</scope>
    <source>
        <strain evidence="2">GVMAG-M-3300024261-37</strain>
    </source>
</reference>
<evidence type="ECO:0000259" key="1">
    <source>
        <dbReference type="PROSITE" id="PS50235"/>
    </source>
</evidence>
<dbReference type="InterPro" id="IPR028889">
    <property type="entry name" value="USP"/>
</dbReference>
<sequence>METEEQKKYVGRGLTGLTNLGNTCFMNSTIQCLSHTYELNDFLKKGEYKKKLNRVPDSLVLWEYDKLRDVMWSENCIISPGGFLHSIQRIARIKDAAVFTGFDQNDVAEFLQFIIDCFHNSIKREVKMTISGSIVTSQDKLAVKCYEMMKNMYKKDYSEMLELFYGIHVSIVKSLDSDYESITPEPFFNLQLELPNNNNNPTISQCIDKYTAKEILDEKYSVEREGTSVKENCSKTISFWSLPKILIITLKRFNNNNRKDQRLVNLEHDLDMTNYVKGYKDNKQQYELYGICNHSGGTRGGHYTSFVKNANNKWYLYNDTNVVEIKDLNKLNTPQAYCFFYRKK</sequence>
<accession>A0A6C0IR75</accession>
<dbReference type="InterPro" id="IPR038765">
    <property type="entry name" value="Papain-like_cys_pep_sf"/>
</dbReference>
<dbReference type="SUPFAM" id="SSF54001">
    <property type="entry name" value="Cysteine proteinases"/>
    <property type="match status" value="1"/>
</dbReference>
<dbReference type="PROSITE" id="PS00973">
    <property type="entry name" value="USP_2"/>
    <property type="match status" value="1"/>
</dbReference>
<protein>
    <recommendedName>
        <fullName evidence="1">USP domain-containing protein</fullName>
    </recommendedName>
</protein>
<dbReference type="InterPro" id="IPR018200">
    <property type="entry name" value="USP_CS"/>
</dbReference>
<dbReference type="PROSITE" id="PS50235">
    <property type="entry name" value="USP_3"/>
    <property type="match status" value="1"/>
</dbReference>
<dbReference type="GO" id="GO:0016579">
    <property type="term" value="P:protein deubiquitination"/>
    <property type="evidence" value="ECO:0007669"/>
    <property type="project" value="InterPro"/>
</dbReference>
<dbReference type="AlphaFoldDB" id="A0A6C0IR75"/>
<dbReference type="InterPro" id="IPR001394">
    <property type="entry name" value="Peptidase_C19_UCH"/>
</dbReference>
<dbReference type="EMBL" id="MN740234">
    <property type="protein sequence ID" value="QHT95070.1"/>
    <property type="molecule type" value="Genomic_DNA"/>
</dbReference>
<dbReference type="GO" id="GO:0004843">
    <property type="term" value="F:cysteine-type deubiquitinase activity"/>
    <property type="evidence" value="ECO:0007669"/>
    <property type="project" value="InterPro"/>
</dbReference>
<name>A0A6C0IR75_9ZZZZ</name>
<evidence type="ECO:0000313" key="2">
    <source>
        <dbReference type="EMBL" id="QHT95070.1"/>
    </source>
</evidence>
<dbReference type="Pfam" id="PF00443">
    <property type="entry name" value="UCH"/>
    <property type="match status" value="1"/>
</dbReference>
<dbReference type="InterPro" id="IPR050185">
    <property type="entry name" value="Ub_carboxyl-term_hydrolase"/>
</dbReference>
<organism evidence="2">
    <name type="scientific">viral metagenome</name>
    <dbReference type="NCBI Taxonomy" id="1070528"/>
    <lineage>
        <taxon>unclassified sequences</taxon>
        <taxon>metagenomes</taxon>
        <taxon>organismal metagenomes</taxon>
    </lineage>
</organism>